<evidence type="ECO:0000313" key="4">
    <source>
        <dbReference type="EMBL" id="MBQ0600437.1"/>
    </source>
</evidence>
<dbReference type="EMBL" id="JAGKON010000011">
    <property type="protein sequence ID" value="MBQ0600437.1"/>
    <property type="molecule type" value="Genomic_DNA"/>
</dbReference>
<dbReference type="GO" id="GO:0015036">
    <property type="term" value="F:disulfide oxidoreductase activity"/>
    <property type="evidence" value="ECO:0007669"/>
    <property type="project" value="UniProtKB-ARBA"/>
</dbReference>
<dbReference type="InterPro" id="IPR017937">
    <property type="entry name" value="Thioredoxin_CS"/>
</dbReference>
<name>A0AAP2BHP3_KLEOX</name>
<feature type="signal peptide" evidence="2">
    <location>
        <begin position="1"/>
        <end position="19"/>
    </location>
</feature>
<comment type="caution">
    <text evidence="4">The sequence shown here is derived from an EMBL/GenBank/DDBJ whole genome shotgun (WGS) entry which is preliminary data.</text>
</comment>
<feature type="domain" description="Thioredoxin" evidence="3">
    <location>
        <begin position="42"/>
        <end position="238"/>
    </location>
</feature>
<dbReference type="CDD" id="cd03023">
    <property type="entry name" value="DsbA_Com1_like"/>
    <property type="match status" value="1"/>
</dbReference>
<keyword evidence="2" id="KW-0732">Signal</keyword>
<dbReference type="SUPFAM" id="SSF52833">
    <property type="entry name" value="Thioredoxin-like"/>
    <property type="match status" value="1"/>
</dbReference>
<proteinExistence type="predicted"/>
<dbReference type="PROSITE" id="PS51352">
    <property type="entry name" value="THIOREDOXIN_2"/>
    <property type="match status" value="1"/>
</dbReference>
<reference evidence="4 5" key="1">
    <citation type="submission" date="2021-03" db="EMBL/GenBank/DDBJ databases">
        <authorList>
            <person name="Stanton E."/>
        </authorList>
    </citation>
    <scope>NUCLEOTIDE SEQUENCE [LARGE SCALE GENOMIC DNA]</scope>
    <source>
        <strain evidence="4 5">2020EL-00037</strain>
    </source>
</reference>
<evidence type="ECO:0000259" key="3">
    <source>
        <dbReference type="PROSITE" id="PS51352"/>
    </source>
</evidence>
<dbReference type="Gene3D" id="3.40.30.10">
    <property type="entry name" value="Glutaredoxin"/>
    <property type="match status" value="1"/>
</dbReference>
<dbReference type="InterPro" id="IPR012336">
    <property type="entry name" value="Thioredoxin-like_fold"/>
</dbReference>
<gene>
    <name evidence="4" type="ORF">J7S78_11615</name>
</gene>
<sequence length="251" mass="27685">MKKTLLAFTLLSASLPTLASSPLTPAQEARVQALVQETLLNHPEILIAAAEKLDRQNALAGQEQLQQVLTQYGDVIFHDPNSPRIGAQRPKLTLVVFTDHNCPYCKKFDPYLQKIVEKYPDVAVVFKFLPWRSESSLTSARAALTLWRAHPEQFVKFNHILMAKKGYHDGASIEQAKTKAGVSVATPDEQSLATIKQSLLVAEKLGIQGTPATIVGDEMLSGWIPWEQFDAMVSDALKKQYPSPGAPGIQR</sequence>
<dbReference type="PANTHER" id="PTHR35272:SF3">
    <property type="entry name" value="THIOL:DISULFIDE INTERCHANGE PROTEIN DSBC"/>
    <property type="match status" value="1"/>
</dbReference>
<keyword evidence="1" id="KW-0676">Redox-active center</keyword>
<dbReference type="AlphaFoldDB" id="A0AAP2BHP3"/>
<dbReference type="Pfam" id="PF18312">
    <property type="entry name" value="ScsC_N"/>
    <property type="match status" value="1"/>
</dbReference>
<dbReference type="InterPro" id="IPR041205">
    <property type="entry name" value="ScsC_N"/>
</dbReference>
<feature type="chain" id="PRO_5042837588" evidence="2">
    <location>
        <begin position="20"/>
        <end position="251"/>
    </location>
</feature>
<dbReference type="Proteomes" id="UP000673434">
    <property type="component" value="Unassembled WGS sequence"/>
</dbReference>
<keyword evidence="5" id="KW-1185">Reference proteome</keyword>
<dbReference type="PROSITE" id="PS00194">
    <property type="entry name" value="THIOREDOXIN_1"/>
    <property type="match status" value="1"/>
</dbReference>
<dbReference type="InterPro" id="IPR013766">
    <property type="entry name" value="Thioredoxin_domain"/>
</dbReference>
<accession>A0AAP2BHP3</accession>
<dbReference type="InterPro" id="IPR036249">
    <property type="entry name" value="Thioredoxin-like_sf"/>
</dbReference>
<evidence type="ECO:0000256" key="2">
    <source>
        <dbReference type="SAM" id="SignalP"/>
    </source>
</evidence>
<dbReference type="Pfam" id="PF13462">
    <property type="entry name" value="Thioredoxin_4"/>
    <property type="match status" value="1"/>
</dbReference>
<dbReference type="RefSeq" id="WP_016807366.1">
    <property type="nucleotide sequence ID" value="NZ_ABJALA020000017.1"/>
</dbReference>
<evidence type="ECO:0000256" key="1">
    <source>
        <dbReference type="ARBA" id="ARBA00023284"/>
    </source>
</evidence>
<evidence type="ECO:0000313" key="5">
    <source>
        <dbReference type="Proteomes" id="UP000673434"/>
    </source>
</evidence>
<organism evidence="4 5">
    <name type="scientific">Klebsiella oxytoca</name>
    <dbReference type="NCBI Taxonomy" id="571"/>
    <lineage>
        <taxon>Bacteria</taxon>
        <taxon>Pseudomonadati</taxon>
        <taxon>Pseudomonadota</taxon>
        <taxon>Gammaproteobacteria</taxon>
        <taxon>Enterobacterales</taxon>
        <taxon>Enterobacteriaceae</taxon>
        <taxon>Klebsiella/Raoultella group</taxon>
        <taxon>Klebsiella</taxon>
    </lineage>
</organism>
<dbReference type="PANTHER" id="PTHR35272">
    <property type="entry name" value="THIOL:DISULFIDE INTERCHANGE PROTEIN DSBC-RELATED"/>
    <property type="match status" value="1"/>
</dbReference>
<dbReference type="InterPro" id="IPR051470">
    <property type="entry name" value="Thiol:disulfide_interchange"/>
</dbReference>
<protein>
    <submittedName>
        <fullName evidence="4">Thioredoxin domain-containing protein</fullName>
    </submittedName>
</protein>